<evidence type="ECO:0000256" key="3">
    <source>
        <dbReference type="ARBA" id="ARBA00022692"/>
    </source>
</evidence>
<keyword evidence="4 6" id="KW-1133">Transmembrane helix</keyword>
<dbReference type="HOGENOM" id="CLU_028452_2_2_6"/>
<gene>
    <name evidence="8" type="ORF">OM33_20635</name>
</gene>
<feature type="transmembrane region" description="Helical" evidence="6">
    <location>
        <begin position="127"/>
        <end position="149"/>
    </location>
</feature>
<dbReference type="RefSeq" id="WP_040136425.1">
    <property type="nucleotide sequence ID" value="NZ_CP009889.1"/>
</dbReference>
<dbReference type="KEGG" id="pseo:OM33_20635"/>
<dbReference type="InterPro" id="IPR036259">
    <property type="entry name" value="MFS_trans_sf"/>
</dbReference>
<feature type="transmembrane region" description="Helical" evidence="6">
    <location>
        <begin position="313"/>
        <end position="336"/>
    </location>
</feature>
<dbReference type="eggNOG" id="COG0738">
    <property type="taxonomic scope" value="Bacteria"/>
</dbReference>
<dbReference type="GO" id="GO:0022857">
    <property type="term" value="F:transmembrane transporter activity"/>
    <property type="evidence" value="ECO:0007669"/>
    <property type="project" value="InterPro"/>
</dbReference>
<evidence type="ECO:0000313" key="9">
    <source>
        <dbReference type="Proteomes" id="UP000030341"/>
    </source>
</evidence>
<evidence type="ECO:0000256" key="5">
    <source>
        <dbReference type="ARBA" id="ARBA00023136"/>
    </source>
</evidence>
<organism evidence="8 9">
    <name type="scientific">Pseudoalteromonas piratica</name>
    <dbReference type="NCBI Taxonomy" id="1348114"/>
    <lineage>
        <taxon>Bacteria</taxon>
        <taxon>Pseudomonadati</taxon>
        <taxon>Pseudomonadota</taxon>
        <taxon>Gammaproteobacteria</taxon>
        <taxon>Alteromonadales</taxon>
        <taxon>Pseudoalteromonadaceae</taxon>
        <taxon>Pseudoalteromonas</taxon>
    </lineage>
</organism>
<evidence type="ECO:0000256" key="1">
    <source>
        <dbReference type="ARBA" id="ARBA00004429"/>
    </source>
</evidence>
<dbReference type="STRING" id="1348114.OM33_20635"/>
<dbReference type="PANTHER" id="PTHR43702">
    <property type="entry name" value="L-FUCOSE-PROTON SYMPORTER"/>
    <property type="match status" value="1"/>
</dbReference>
<feature type="transmembrane region" description="Helical" evidence="6">
    <location>
        <begin position="71"/>
        <end position="90"/>
    </location>
</feature>
<feature type="transmembrane region" description="Helical" evidence="6">
    <location>
        <begin position="37"/>
        <end position="64"/>
    </location>
</feature>
<evidence type="ECO:0000313" key="8">
    <source>
        <dbReference type="EMBL" id="AIY67437.1"/>
    </source>
</evidence>
<dbReference type="EMBL" id="CP009889">
    <property type="protein sequence ID" value="AIY67437.1"/>
    <property type="molecule type" value="Genomic_DNA"/>
</dbReference>
<feature type="transmembrane region" description="Helical" evidence="6">
    <location>
        <begin position="289"/>
        <end position="307"/>
    </location>
</feature>
<dbReference type="Pfam" id="PF07690">
    <property type="entry name" value="MFS_1"/>
    <property type="match status" value="1"/>
</dbReference>
<sequence length="414" mass="44445">MKAYPVVLLVLITFFVISFVTNLLGPIFPALIDSYQIGLLLAGFFPFAFFAAYGLMSIPAGLLAQEKGEKFVIVFAFALATLGAILFVVLPTFAMAMFALFTIGSAMALLQVAINPLLRRAGGEQHFAAFSVAAQLLFGAAATLSPIVYSSLVSHIQTGSELGQQLSTFTQPNKDWLIMYALFAVISIIMLIITLFTVIPKAQQGSTTIRFSESLALFKDKTVLLFFIAIACYVGLEQGIANSISVFLATYHDVDPNTQGTEVVSQFWLLLTIGCILGLALLKIMDAKQVLKLFSIGAACSLMFAIFGTKEIALIAFPASGFFLSIMWSVIFSLGLNSVAKGHSAVSGILCTGIVGGALASPIIGFFAELSGDLRFSLLVLLIPLGFIFSVSVWAKPLIKNHTIQLVKKRTAMD</sequence>
<dbReference type="InterPro" id="IPR011701">
    <property type="entry name" value="MFS"/>
</dbReference>
<proteinExistence type="predicted"/>
<dbReference type="InterPro" id="IPR050375">
    <property type="entry name" value="MFS_TsgA-like"/>
</dbReference>
<keyword evidence="5 6" id="KW-0472">Membrane</keyword>
<dbReference type="PROSITE" id="PS50850">
    <property type="entry name" value="MFS"/>
    <property type="match status" value="1"/>
</dbReference>
<feature type="domain" description="Major facilitator superfamily (MFS) profile" evidence="7">
    <location>
        <begin position="6"/>
        <end position="414"/>
    </location>
</feature>
<feature type="transmembrane region" description="Helical" evidence="6">
    <location>
        <begin position="7"/>
        <end position="31"/>
    </location>
</feature>
<name>A0A0A7EN71_9GAMM</name>
<dbReference type="SUPFAM" id="SSF103473">
    <property type="entry name" value="MFS general substrate transporter"/>
    <property type="match status" value="1"/>
</dbReference>
<dbReference type="OrthoDB" id="9795150at2"/>
<evidence type="ECO:0000256" key="4">
    <source>
        <dbReference type="ARBA" id="ARBA00022989"/>
    </source>
</evidence>
<dbReference type="InterPro" id="IPR020846">
    <property type="entry name" value="MFS_dom"/>
</dbReference>
<feature type="transmembrane region" description="Helical" evidence="6">
    <location>
        <begin position="223"/>
        <end position="251"/>
    </location>
</feature>
<feature type="transmembrane region" description="Helical" evidence="6">
    <location>
        <begin position="96"/>
        <end position="115"/>
    </location>
</feature>
<comment type="subcellular location">
    <subcellularLocation>
        <location evidence="1">Cell inner membrane</location>
        <topology evidence="1">Multi-pass membrane protein</topology>
    </subcellularLocation>
</comment>
<accession>A0A0A7EN71</accession>
<reference evidence="8 9" key="1">
    <citation type="submission" date="2014-11" db="EMBL/GenBank/DDBJ databases">
        <title>Complete Genome Sequence of Pseudoalteromonas sp. Strain OCN003 Isolated from Kaneohe Bay, Oahu, Hawaii.</title>
        <authorList>
            <person name="Beurmann S."/>
            <person name="Videau P."/>
            <person name="Ushijima B."/>
            <person name="Smith A.M."/>
            <person name="Aeby G.S."/>
            <person name="Callahan S.M."/>
            <person name="Belcaid M."/>
        </authorList>
    </citation>
    <scope>NUCLEOTIDE SEQUENCE [LARGE SCALE GENOMIC DNA]</scope>
    <source>
        <strain evidence="8 9">OCN003</strain>
    </source>
</reference>
<feature type="transmembrane region" description="Helical" evidence="6">
    <location>
        <begin position="263"/>
        <end position="282"/>
    </location>
</feature>
<dbReference type="PANTHER" id="PTHR43702:SF12">
    <property type="entry name" value="N-ACETYL GLUCOSAMINE TRANSPORTER NAGP"/>
    <property type="match status" value="1"/>
</dbReference>
<dbReference type="GO" id="GO:0005886">
    <property type="term" value="C:plasma membrane"/>
    <property type="evidence" value="ECO:0007669"/>
    <property type="project" value="UniProtKB-SubCell"/>
</dbReference>
<dbReference type="Proteomes" id="UP000030341">
    <property type="component" value="Chromosome 2"/>
</dbReference>
<feature type="transmembrane region" description="Helical" evidence="6">
    <location>
        <begin position="348"/>
        <end position="368"/>
    </location>
</feature>
<dbReference type="Gene3D" id="1.20.1250.20">
    <property type="entry name" value="MFS general substrate transporter like domains"/>
    <property type="match status" value="2"/>
</dbReference>
<feature type="transmembrane region" description="Helical" evidence="6">
    <location>
        <begin position="374"/>
        <end position="395"/>
    </location>
</feature>
<feature type="transmembrane region" description="Helical" evidence="6">
    <location>
        <begin position="177"/>
        <end position="202"/>
    </location>
</feature>
<dbReference type="AlphaFoldDB" id="A0A0A7EN71"/>
<protein>
    <submittedName>
        <fullName evidence="8">Major facilitator transporter</fullName>
    </submittedName>
</protein>
<keyword evidence="9" id="KW-1185">Reference proteome</keyword>
<keyword evidence="2" id="KW-1003">Cell membrane</keyword>
<evidence type="ECO:0000256" key="6">
    <source>
        <dbReference type="SAM" id="Phobius"/>
    </source>
</evidence>
<evidence type="ECO:0000256" key="2">
    <source>
        <dbReference type="ARBA" id="ARBA00022475"/>
    </source>
</evidence>
<evidence type="ECO:0000259" key="7">
    <source>
        <dbReference type="PROSITE" id="PS50850"/>
    </source>
</evidence>
<keyword evidence="3 6" id="KW-0812">Transmembrane</keyword>